<dbReference type="InterPro" id="IPR036318">
    <property type="entry name" value="FAD-bd_PCMH-like_sf"/>
</dbReference>
<evidence type="ECO:0000256" key="5">
    <source>
        <dbReference type="ARBA" id="ARBA00023002"/>
    </source>
</evidence>
<comment type="caution">
    <text evidence="8">The sequence shown here is derived from an EMBL/GenBank/DDBJ whole genome shotgun (WGS) entry which is preliminary data.</text>
</comment>
<dbReference type="Proteomes" id="UP000801428">
    <property type="component" value="Unassembled WGS sequence"/>
</dbReference>
<dbReference type="OrthoDB" id="415825at2759"/>
<evidence type="ECO:0000256" key="1">
    <source>
        <dbReference type="ARBA" id="ARBA00001974"/>
    </source>
</evidence>
<comment type="similarity">
    <text evidence="2">Belongs to the oxygen-dependent FAD-linked oxidoreductase family.</text>
</comment>
<comment type="cofactor">
    <cofactor evidence="1">
        <name>FAD</name>
        <dbReference type="ChEBI" id="CHEBI:57692"/>
    </cofactor>
</comment>
<evidence type="ECO:0000256" key="2">
    <source>
        <dbReference type="ARBA" id="ARBA00005466"/>
    </source>
</evidence>
<dbReference type="GO" id="GO:0071949">
    <property type="term" value="F:FAD binding"/>
    <property type="evidence" value="ECO:0007669"/>
    <property type="project" value="InterPro"/>
</dbReference>
<keyword evidence="3" id="KW-0285">Flavoprotein</keyword>
<accession>A0A9P4T4D6</accession>
<dbReference type="GO" id="GO:0016491">
    <property type="term" value="F:oxidoreductase activity"/>
    <property type="evidence" value="ECO:0007669"/>
    <property type="project" value="UniProtKB-KW"/>
</dbReference>
<gene>
    <name evidence="8" type="ORF">E8E13_001743</name>
</gene>
<dbReference type="PANTHER" id="PTHR42973:SF39">
    <property type="entry name" value="FAD-BINDING PCMH-TYPE DOMAIN-CONTAINING PROTEIN"/>
    <property type="match status" value="1"/>
</dbReference>
<evidence type="ECO:0000256" key="4">
    <source>
        <dbReference type="ARBA" id="ARBA00022827"/>
    </source>
</evidence>
<dbReference type="Pfam" id="PF08031">
    <property type="entry name" value="BBE"/>
    <property type="match status" value="1"/>
</dbReference>
<dbReference type="Pfam" id="PF01565">
    <property type="entry name" value="FAD_binding_4"/>
    <property type="match status" value="1"/>
</dbReference>
<reference evidence="8" key="1">
    <citation type="submission" date="2019-04" db="EMBL/GenBank/DDBJ databases">
        <title>Sequencing of skin fungus with MAO and IRED activity.</title>
        <authorList>
            <person name="Marsaioli A.J."/>
            <person name="Bonatto J.M.C."/>
            <person name="Reis Junior O."/>
        </authorList>
    </citation>
    <scope>NUCLEOTIDE SEQUENCE</scope>
    <source>
        <strain evidence="8">30M1</strain>
    </source>
</reference>
<dbReference type="SUPFAM" id="SSF56176">
    <property type="entry name" value="FAD-binding/transporter-associated domain-like"/>
    <property type="match status" value="1"/>
</dbReference>
<dbReference type="EMBL" id="SWKU01000038">
    <property type="protein sequence ID" value="KAF2994677.1"/>
    <property type="molecule type" value="Genomic_DNA"/>
</dbReference>
<keyword evidence="4" id="KW-0274">FAD</keyword>
<proteinExistence type="inferred from homology"/>
<feature type="signal peptide" evidence="6">
    <location>
        <begin position="1"/>
        <end position="20"/>
    </location>
</feature>
<dbReference type="PANTHER" id="PTHR42973">
    <property type="entry name" value="BINDING OXIDOREDUCTASE, PUTATIVE (AFU_ORTHOLOGUE AFUA_1G17690)-RELATED"/>
    <property type="match status" value="1"/>
</dbReference>
<keyword evidence="5" id="KW-0560">Oxidoreductase</keyword>
<dbReference type="AlphaFoldDB" id="A0A9P4T4D6"/>
<keyword evidence="9" id="KW-1185">Reference proteome</keyword>
<dbReference type="InterPro" id="IPR016166">
    <property type="entry name" value="FAD-bd_PCMH"/>
</dbReference>
<name>A0A9P4T4D6_CURKU</name>
<evidence type="ECO:0000313" key="9">
    <source>
        <dbReference type="Proteomes" id="UP000801428"/>
    </source>
</evidence>
<dbReference type="Gene3D" id="3.40.462.20">
    <property type="match status" value="1"/>
</dbReference>
<evidence type="ECO:0000256" key="3">
    <source>
        <dbReference type="ARBA" id="ARBA00022630"/>
    </source>
</evidence>
<protein>
    <recommendedName>
        <fullName evidence="7">FAD-binding PCMH-type domain-containing protein</fullName>
    </recommendedName>
</protein>
<evidence type="ECO:0000313" key="8">
    <source>
        <dbReference type="EMBL" id="KAF2994677.1"/>
    </source>
</evidence>
<feature type="domain" description="FAD-binding PCMH-type" evidence="7">
    <location>
        <begin position="59"/>
        <end position="232"/>
    </location>
</feature>
<feature type="chain" id="PRO_5040198028" description="FAD-binding PCMH-type domain-containing protein" evidence="6">
    <location>
        <begin position="21"/>
        <end position="491"/>
    </location>
</feature>
<dbReference type="InterPro" id="IPR012951">
    <property type="entry name" value="BBE"/>
</dbReference>
<dbReference type="InterPro" id="IPR016169">
    <property type="entry name" value="FAD-bd_PCMH_sub2"/>
</dbReference>
<organism evidence="8 9">
    <name type="scientific">Curvularia kusanoi</name>
    <name type="common">Cochliobolus kusanoi</name>
    <dbReference type="NCBI Taxonomy" id="90978"/>
    <lineage>
        <taxon>Eukaryota</taxon>
        <taxon>Fungi</taxon>
        <taxon>Dikarya</taxon>
        <taxon>Ascomycota</taxon>
        <taxon>Pezizomycotina</taxon>
        <taxon>Dothideomycetes</taxon>
        <taxon>Pleosporomycetidae</taxon>
        <taxon>Pleosporales</taxon>
        <taxon>Pleosporineae</taxon>
        <taxon>Pleosporaceae</taxon>
        <taxon>Curvularia</taxon>
    </lineage>
</organism>
<dbReference type="InterPro" id="IPR006094">
    <property type="entry name" value="Oxid_FAD_bind_N"/>
</dbReference>
<dbReference type="PROSITE" id="PS51387">
    <property type="entry name" value="FAD_PCMH"/>
    <property type="match status" value="1"/>
</dbReference>
<dbReference type="Gene3D" id="3.30.465.10">
    <property type="match status" value="1"/>
</dbReference>
<keyword evidence="6" id="KW-0732">Signal</keyword>
<dbReference type="InterPro" id="IPR050416">
    <property type="entry name" value="FAD-linked_Oxidoreductase"/>
</dbReference>
<sequence>MKLTTSLVLATIAAVSQSAAVELDKRAAIDDCLSAAQVPVFASASSDRTQAIKPFNLRVPFTPTAYAVPQTVKHVQDAVACGVKNNVKVTAKSGGHSYGSHGLGGENGHLVVDLRRFNNVTADAKAHTAVVGAGNRLGNIALALYSQGKQAMSHGTCPGVGVGGLTLHGGYGLISRLKGLTLDNLISAQVVLANSTVVTASATENTDLFWSLRGAGAAFGIVTSFTFKTFDAPENNLVYSYTMQSSNAADMANQLAILQNFTLYDQPPELGMRIFLNSGQLTGVYYGNRTSYNAVMLPLLSKLKITASDNAVSAKSWTDTLLAFSNGDLKQPEPYDYHETQYAKSLMPDRLSTAALTALSNYFFNTARSIGRPYYLLIDMHGGNKSAISQIPADATSYAHRNAVFKMQFYDIAWGGNYNSNWYSFLANWVKVITDASPGEKFGMYINYADTQLNNSDAHTRYWGSNYEKLAGLKAKFDPGKIFYGPQLVGS</sequence>
<evidence type="ECO:0000256" key="6">
    <source>
        <dbReference type="SAM" id="SignalP"/>
    </source>
</evidence>
<evidence type="ECO:0000259" key="7">
    <source>
        <dbReference type="PROSITE" id="PS51387"/>
    </source>
</evidence>